<dbReference type="GO" id="GO:0007165">
    <property type="term" value="P:signal transduction"/>
    <property type="evidence" value="ECO:0007669"/>
    <property type="project" value="UniProtKB-KW"/>
</dbReference>
<dbReference type="SUPFAM" id="SSF58104">
    <property type="entry name" value="Methyl-accepting chemotaxis protein (MCP) signaling domain"/>
    <property type="match status" value="1"/>
</dbReference>
<dbReference type="Pfam" id="PF00015">
    <property type="entry name" value="MCPsignal"/>
    <property type="match status" value="1"/>
</dbReference>
<name>A0A318V6H8_9GAMM</name>
<keyword evidence="4 8" id="KW-0472">Membrane</keyword>
<evidence type="ECO:0000256" key="7">
    <source>
        <dbReference type="PROSITE-ProRule" id="PRU00284"/>
    </source>
</evidence>
<evidence type="ECO:0000256" key="1">
    <source>
        <dbReference type="ARBA" id="ARBA00004141"/>
    </source>
</evidence>
<dbReference type="PROSITE" id="PS50885">
    <property type="entry name" value="HAMP"/>
    <property type="match status" value="1"/>
</dbReference>
<protein>
    <submittedName>
        <fullName evidence="11">Methyl-accepting chemotaxis protein</fullName>
    </submittedName>
</protein>
<feature type="domain" description="Methyl-accepting transducer" evidence="9">
    <location>
        <begin position="265"/>
        <end position="501"/>
    </location>
</feature>
<keyword evidence="12" id="KW-1185">Reference proteome</keyword>
<dbReference type="PANTHER" id="PTHR32089:SF119">
    <property type="entry name" value="METHYL-ACCEPTING CHEMOTAXIS PROTEIN CTPL"/>
    <property type="match status" value="1"/>
</dbReference>
<keyword evidence="3 8" id="KW-1133">Transmembrane helix</keyword>
<feature type="transmembrane region" description="Helical" evidence="8">
    <location>
        <begin position="181"/>
        <end position="202"/>
    </location>
</feature>
<reference evidence="11 12" key="1">
    <citation type="submission" date="2018-06" db="EMBL/GenBank/DDBJ databases">
        <title>Genomic Encyclopedia of Type Strains, Phase III (KMG-III): the genomes of soil and plant-associated and newly described type strains.</title>
        <authorList>
            <person name="Whitman W."/>
        </authorList>
    </citation>
    <scope>NUCLEOTIDE SEQUENCE [LARGE SCALE GENOMIC DNA]</scope>
    <source>
        <strain evidence="11 12">CECT 7730</strain>
    </source>
</reference>
<dbReference type="GO" id="GO:0006935">
    <property type="term" value="P:chemotaxis"/>
    <property type="evidence" value="ECO:0007669"/>
    <property type="project" value="InterPro"/>
</dbReference>
<gene>
    <name evidence="11" type="ORF">DFP75_10852</name>
</gene>
<comment type="caution">
    <text evidence="11">The sequence shown here is derived from an EMBL/GenBank/DDBJ whole genome shotgun (WGS) entry which is preliminary data.</text>
</comment>
<feature type="domain" description="HAMP" evidence="10">
    <location>
        <begin position="206"/>
        <end position="260"/>
    </location>
</feature>
<sequence>MRLNSIRVKSSLPVLVMSITFVIAMIAVVFIINQLTVALNTQADSYGKASAVILNADRDLYQAKLAEQRLVVGVGKRDDEEKDRVENAQQVKDRFNLYRQYLSAEPEIYQSQGGFDKAFTTWLNASNALVKLERNDPNFAAAEQKANADFSALRDILDKAGEAVNNHAEMSKKTVIEQEKAFEKMAIVVVVIGLVIAAWFSYKTPKTLTNQVRYLGQRIREISEGDGDLTQRIEFSTKDELGDLADEFNGFVERLKGIIGSIHKQSDALGEMTGQLNSVATKTAGITTALANASASIVSAGHEMDMSNQQMAAVARDTADEAKNSNSLTQNGMSAVNKSQHAITTLVADIELALGRSGELQKSSESIASVLEVIRNIAEQTNLLALNAAIEAARAGEQGRGFAVVADEVRTLATRTQDSTNEIEGMIEQLKINVAESSKAIQNSRDNAEFTVSNFGEVTSVFNSLQESFAKVQEMAAQTAQATQEQSVVANDINQNMVSLKDQTDSVQSVSDLIQQQSKDITKLYKVLDQQVGSFKV</sequence>
<evidence type="ECO:0000256" key="2">
    <source>
        <dbReference type="ARBA" id="ARBA00022692"/>
    </source>
</evidence>
<dbReference type="CDD" id="cd06225">
    <property type="entry name" value="HAMP"/>
    <property type="match status" value="1"/>
</dbReference>
<evidence type="ECO:0000256" key="3">
    <source>
        <dbReference type="ARBA" id="ARBA00022989"/>
    </source>
</evidence>
<dbReference type="Gene3D" id="1.10.287.950">
    <property type="entry name" value="Methyl-accepting chemotaxis protein"/>
    <property type="match status" value="1"/>
</dbReference>
<dbReference type="InterPro" id="IPR004089">
    <property type="entry name" value="MCPsignal_dom"/>
</dbReference>
<proteinExistence type="inferred from homology"/>
<evidence type="ECO:0000313" key="11">
    <source>
        <dbReference type="EMBL" id="PYF79529.1"/>
    </source>
</evidence>
<dbReference type="AlphaFoldDB" id="A0A318V6H8"/>
<comment type="subcellular location">
    <subcellularLocation>
        <location evidence="1">Membrane</location>
        <topology evidence="1">Multi-pass membrane protein</topology>
    </subcellularLocation>
</comment>
<dbReference type="InterPro" id="IPR004090">
    <property type="entry name" value="Chemotax_Me-accpt_rcpt"/>
</dbReference>
<dbReference type="RefSeq" id="WP_110576798.1">
    <property type="nucleotide sequence ID" value="NZ_QKLW01000008.1"/>
</dbReference>
<dbReference type="Pfam" id="PF00672">
    <property type="entry name" value="HAMP"/>
    <property type="match status" value="1"/>
</dbReference>
<dbReference type="Proteomes" id="UP000247551">
    <property type="component" value="Unassembled WGS sequence"/>
</dbReference>
<evidence type="ECO:0000256" key="8">
    <source>
        <dbReference type="SAM" id="Phobius"/>
    </source>
</evidence>
<evidence type="ECO:0000256" key="6">
    <source>
        <dbReference type="ARBA" id="ARBA00029447"/>
    </source>
</evidence>
<evidence type="ECO:0000259" key="9">
    <source>
        <dbReference type="PROSITE" id="PS50111"/>
    </source>
</evidence>
<dbReference type="GO" id="GO:0004888">
    <property type="term" value="F:transmembrane signaling receptor activity"/>
    <property type="evidence" value="ECO:0007669"/>
    <property type="project" value="InterPro"/>
</dbReference>
<feature type="transmembrane region" description="Helical" evidence="8">
    <location>
        <begin position="12"/>
        <end position="32"/>
    </location>
</feature>
<comment type="similarity">
    <text evidence="6">Belongs to the methyl-accepting chemotaxis (MCP) protein family.</text>
</comment>
<dbReference type="InterPro" id="IPR003660">
    <property type="entry name" value="HAMP_dom"/>
</dbReference>
<dbReference type="PROSITE" id="PS50111">
    <property type="entry name" value="CHEMOTAXIS_TRANSDUC_2"/>
    <property type="match status" value="1"/>
</dbReference>
<evidence type="ECO:0000259" key="10">
    <source>
        <dbReference type="PROSITE" id="PS50885"/>
    </source>
</evidence>
<dbReference type="PANTHER" id="PTHR32089">
    <property type="entry name" value="METHYL-ACCEPTING CHEMOTAXIS PROTEIN MCPB"/>
    <property type="match status" value="1"/>
</dbReference>
<organism evidence="11 12">
    <name type="scientific">Marinomonas alcarazii</name>
    <dbReference type="NCBI Taxonomy" id="491949"/>
    <lineage>
        <taxon>Bacteria</taxon>
        <taxon>Pseudomonadati</taxon>
        <taxon>Pseudomonadota</taxon>
        <taxon>Gammaproteobacteria</taxon>
        <taxon>Oceanospirillales</taxon>
        <taxon>Oceanospirillaceae</taxon>
        <taxon>Marinomonas</taxon>
    </lineage>
</organism>
<evidence type="ECO:0000256" key="5">
    <source>
        <dbReference type="ARBA" id="ARBA00023224"/>
    </source>
</evidence>
<evidence type="ECO:0000313" key="12">
    <source>
        <dbReference type="Proteomes" id="UP000247551"/>
    </source>
</evidence>
<dbReference type="SMART" id="SM00283">
    <property type="entry name" value="MA"/>
    <property type="match status" value="1"/>
</dbReference>
<dbReference type="GO" id="GO:0016020">
    <property type="term" value="C:membrane"/>
    <property type="evidence" value="ECO:0007669"/>
    <property type="project" value="UniProtKB-SubCell"/>
</dbReference>
<dbReference type="SMART" id="SM00304">
    <property type="entry name" value="HAMP"/>
    <property type="match status" value="1"/>
</dbReference>
<dbReference type="FunFam" id="1.10.287.950:FF:000001">
    <property type="entry name" value="Methyl-accepting chemotaxis sensory transducer"/>
    <property type="match status" value="1"/>
</dbReference>
<accession>A0A318V6H8</accession>
<keyword evidence="2 8" id="KW-0812">Transmembrane</keyword>
<dbReference type="EMBL" id="QKLW01000008">
    <property type="protein sequence ID" value="PYF79529.1"/>
    <property type="molecule type" value="Genomic_DNA"/>
</dbReference>
<evidence type="ECO:0000256" key="4">
    <source>
        <dbReference type="ARBA" id="ARBA00023136"/>
    </source>
</evidence>
<dbReference type="PRINTS" id="PR00260">
    <property type="entry name" value="CHEMTRNSDUCR"/>
</dbReference>
<keyword evidence="5 7" id="KW-0807">Transducer</keyword>